<dbReference type="Gene3D" id="6.10.340.10">
    <property type="match status" value="1"/>
</dbReference>
<feature type="transmembrane region" description="Helical" evidence="5">
    <location>
        <begin position="6"/>
        <end position="29"/>
    </location>
</feature>
<dbReference type="GO" id="GO:0006935">
    <property type="term" value="P:chemotaxis"/>
    <property type="evidence" value="ECO:0007669"/>
    <property type="project" value="InterPro"/>
</dbReference>
<dbReference type="PRINTS" id="PR00260">
    <property type="entry name" value="CHEMTRNSDUCR"/>
</dbReference>
<feature type="transmembrane region" description="Helical" evidence="5">
    <location>
        <begin position="319"/>
        <end position="337"/>
    </location>
</feature>
<dbReference type="HOGENOM" id="CLU_000445_107_12_5"/>
<dbReference type="RefSeq" id="WP_014413500.1">
    <property type="nucleotide sequence ID" value="NC_017059.1"/>
</dbReference>
<reference evidence="8 9" key="1">
    <citation type="submission" date="2012-02" db="EMBL/GenBank/DDBJ databases">
        <title>Shotgun genome sequence of Phaeospirillum photometricum DSM 122.</title>
        <authorList>
            <person name="Duquesne K."/>
            <person name="Sturgis J."/>
        </authorList>
    </citation>
    <scope>NUCLEOTIDE SEQUENCE [LARGE SCALE GENOMIC DNA]</scope>
    <source>
        <strain evidence="9">DSM122</strain>
    </source>
</reference>
<dbReference type="STRING" id="1150469.RSPPHO_00234"/>
<dbReference type="PROSITE" id="PS50885">
    <property type="entry name" value="HAMP"/>
    <property type="match status" value="1"/>
</dbReference>
<keyword evidence="9" id="KW-1185">Reference proteome</keyword>
<name>H6SMY4_PARPM</name>
<dbReference type="eggNOG" id="COG0840">
    <property type="taxonomic scope" value="Bacteria"/>
</dbReference>
<dbReference type="PROSITE" id="PS50111">
    <property type="entry name" value="CHEMOTAXIS_TRANSDUC_2"/>
    <property type="match status" value="1"/>
</dbReference>
<dbReference type="SMART" id="SM00304">
    <property type="entry name" value="HAMP"/>
    <property type="match status" value="1"/>
</dbReference>
<dbReference type="KEGG" id="rpm:RSPPHO_00234"/>
<dbReference type="PANTHER" id="PTHR32089:SF112">
    <property type="entry name" value="LYSOZYME-LIKE PROTEIN-RELATED"/>
    <property type="match status" value="1"/>
</dbReference>
<dbReference type="SMART" id="SM00283">
    <property type="entry name" value="MA"/>
    <property type="match status" value="1"/>
</dbReference>
<comment type="similarity">
    <text evidence="2">Belongs to the methyl-accepting chemotaxis (MCP) protein family.</text>
</comment>
<dbReference type="Pfam" id="PF00015">
    <property type="entry name" value="MCPsignal"/>
    <property type="match status" value="1"/>
</dbReference>
<dbReference type="PATRIC" id="fig|1150469.3.peg.285"/>
<feature type="domain" description="HAMP" evidence="7">
    <location>
        <begin position="339"/>
        <end position="393"/>
    </location>
</feature>
<dbReference type="InterPro" id="IPR004090">
    <property type="entry name" value="Chemotax_Me-accpt_rcpt"/>
</dbReference>
<dbReference type="SUPFAM" id="SSF58104">
    <property type="entry name" value="Methyl-accepting chemotaxis protein (MCP) signaling domain"/>
    <property type="match status" value="1"/>
</dbReference>
<dbReference type="GO" id="GO:0004888">
    <property type="term" value="F:transmembrane signaling receptor activity"/>
    <property type="evidence" value="ECO:0007669"/>
    <property type="project" value="InterPro"/>
</dbReference>
<dbReference type="CDD" id="cd06225">
    <property type="entry name" value="HAMP"/>
    <property type="match status" value="1"/>
</dbReference>
<dbReference type="Pfam" id="PF00672">
    <property type="entry name" value="HAMP"/>
    <property type="match status" value="1"/>
</dbReference>
<dbReference type="PANTHER" id="PTHR32089">
    <property type="entry name" value="METHYL-ACCEPTING CHEMOTAXIS PROTEIN MCPB"/>
    <property type="match status" value="1"/>
</dbReference>
<evidence type="ECO:0000313" key="9">
    <source>
        <dbReference type="Proteomes" id="UP000033220"/>
    </source>
</evidence>
<dbReference type="GO" id="GO:0007165">
    <property type="term" value="P:signal transduction"/>
    <property type="evidence" value="ECO:0007669"/>
    <property type="project" value="UniProtKB-KW"/>
</dbReference>
<feature type="region of interest" description="Disordered" evidence="4">
    <location>
        <begin position="445"/>
        <end position="464"/>
    </location>
</feature>
<dbReference type="InterPro" id="IPR004089">
    <property type="entry name" value="MCPsignal_dom"/>
</dbReference>
<evidence type="ECO:0000256" key="4">
    <source>
        <dbReference type="SAM" id="MobiDB-lite"/>
    </source>
</evidence>
<proteinExistence type="inferred from homology"/>
<dbReference type="Proteomes" id="UP000033220">
    <property type="component" value="Chromosome DSM 122"/>
</dbReference>
<dbReference type="OrthoDB" id="9814362at2"/>
<evidence type="ECO:0000313" key="8">
    <source>
        <dbReference type="EMBL" id="CCG06860.1"/>
    </source>
</evidence>
<evidence type="ECO:0000259" key="6">
    <source>
        <dbReference type="PROSITE" id="PS50111"/>
    </source>
</evidence>
<feature type="compositionally biased region" description="Basic and acidic residues" evidence="4">
    <location>
        <begin position="452"/>
        <end position="463"/>
    </location>
</feature>
<dbReference type="Gene3D" id="1.10.287.950">
    <property type="entry name" value="Methyl-accepting chemotaxis protein"/>
    <property type="match status" value="1"/>
</dbReference>
<dbReference type="Pfam" id="PF22673">
    <property type="entry name" value="MCP-like_PDC_1"/>
    <property type="match status" value="1"/>
</dbReference>
<dbReference type="InterPro" id="IPR003660">
    <property type="entry name" value="HAMP_dom"/>
</dbReference>
<keyword evidence="1 3" id="KW-0807">Transducer</keyword>
<organism evidence="8 9">
    <name type="scientific">Pararhodospirillum photometricum DSM 122</name>
    <dbReference type="NCBI Taxonomy" id="1150469"/>
    <lineage>
        <taxon>Bacteria</taxon>
        <taxon>Pseudomonadati</taxon>
        <taxon>Pseudomonadota</taxon>
        <taxon>Alphaproteobacteria</taxon>
        <taxon>Rhodospirillales</taxon>
        <taxon>Rhodospirillaceae</taxon>
        <taxon>Pararhodospirillum</taxon>
    </lineage>
</organism>
<dbReference type="CDD" id="cd12913">
    <property type="entry name" value="PDC1_MCP_like"/>
    <property type="match status" value="1"/>
</dbReference>
<accession>H6SMY4</accession>
<dbReference type="GO" id="GO:0016020">
    <property type="term" value="C:membrane"/>
    <property type="evidence" value="ECO:0007669"/>
    <property type="project" value="InterPro"/>
</dbReference>
<evidence type="ECO:0000259" key="7">
    <source>
        <dbReference type="PROSITE" id="PS50885"/>
    </source>
</evidence>
<evidence type="ECO:0000256" key="5">
    <source>
        <dbReference type="SAM" id="Phobius"/>
    </source>
</evidence>
<evidence type="ECO:0000256" key="2">
    <source>
        <dbReference type="ARBA" id="ARBA00029447"/>
    </source>
</evidence>
<gene>
    <name evidence="8" type="ORF">RSPPHO_00234</name>
</gene>
<protein>
    <submittedName>
        <fullName evidence="8">Methyl-accepting chemotaxis sensory transducer</fullName>
    </submittedName>
</protein>
<evidence type="ECO:0000256" key="3">
    <source>
        <dbReference type="PROSITE-ProRule" id="PRU00284"/>
    </source>
</evidence>
<keyword evidence="5" id="KW-0472">Membrane</keyword>
<feature type="domain" description="Methyl-accepting transducer" evidence="6">
    <location>
        <begin position="434"/>
        <end position="656"/>
    </location>
</feature>
<evidence type="ECO:0000256" key="1">
    <source>
        <dbReference type="ARBA" id="ARBA00023224"/>
    </source>
</evidence>
<dbReference type="EMBL" id="HE663493">
    <property type="protein sequence ID" value="CCG06860.1"/>
    <property type="molecule type" value="Genomic_DNA"/>
</dbReference>
<dbReference type="AlphaFoldDB" id="H6SMY4"/>
<dbReference type="Gene3D" id="3.30.450.20">
    <property type="entry name" value="PAS domain"/>
    <property type="match status" value="2"/>
</dbReference>
<keyword evidence="5" id="KW-1133">Transmembrane helix</keyword>
<keyword evidence="5" id="KW-0812">Transmembrane</keyword>
<sequence>MPLRLQIIVSSVLVVLTGLSLLVFSSLAFQADFARSLALARLEQEALADTRLAGRTVNRAIAVVEVLAATMNHWIEDGSFERARMASVVREATSTDETFFGGSVVMAADGLADPDALHQGKDFSDATGRFVPYFYRSTSGEIVYEPVVVPTDGTADAWFALPQRERRLVVTAPFPYTLSSGQTILMATVAAPIKGKGGQPTGVTTIDLSLAGLQHELAAVRPYGVGWAGLVASDGAWVAHPEVSLLGTPVKDTDLQALIRQSADGHPQAWTGHDSTTNETVIRVAVPVKFSGAQESWTLVLSVPEAAVMAEARAMRTTLLLIGLGALILTVGTLAFVSNTVVRPLITITATLRRLADGDTSINIGAELRRTDEVGAMARAVATFREAVVARQDLEQQSQRDHEEAEKRRQRGILEIAGRFEKEIDSAVRTLRQSLSRIENVSENVRAGAQDSAERSDEARRTTETVATNVETVAAAMEQLAASVGEISVQMHRAQQAAQVGGEQAQGAVERVQGLVDAATQVGDVVTLITDIANSTNLLALNATIEAARAGDAGKGFAVVAHEVKSLATQTAQATDRIARQIALIQSSTARAAQDIEGVADHIRTLTDIATSVAGAVEEQNAATAEINRALADVSQGTGALAEMITSVSHGAQRDGEAIGTLTRDLKVIQDAAVDVEKTVEGFARSLRS</sequence>